<sequence>MIEKSELYKVLNENVLDFWQSRMVDEEWGGFYGRIDGHDQLHPKADKAIILNTRILWTFSAAYQVTQDIEHKKVADRAYQYIVDHFIDSEFGGVYWTLDHTGHVSNDKKQVYAQAFAIYAFSEYHKIAPKGQALEHAVTLFNLLETHSLDKQDNGYFEAFDRQWGVLSDVRLSDKDMNATKTMNTHLHVLEAYTNLLMVWEHEPLKKALQNLMELMSTKFISDTNHFHLFFNDQWELQSHEVSFGHDIEGSWLLCEAAEVHQDARLISSTRALALKMTDASLEGMDDDGGLMNEAGPEGLTDTDKHWWPQAEALVGLINAWQISGEERYLTEAEKTWSFIKSRLIDPKGEWHWRVTRTGQVVLDEDKAGPWKCPYHNGRALLELYRRLP</sequence>
<dbReference type="InterPro" id="IPR010819">
    <property type="entry name" value="AGE/CE"/>
</dbReference>
<proteinExistence type="inferred from homology"/>
<reference evidence="5 6" key="1">
    <citation type="journal article" date="2013" name="Int. J. Syst. Evol. Microbiol.">
        <title>Marinoscillum luteum sp. nov., isolated from marine sediment.</title>
        <authorList>
            <person name="Cha I.T."/>
            <person name="Park S.J."/>
            <person name="Kim S.J."/>
            <person name="Kim J.G."/>
            <person name="Jung M.Y."/>
            <person name="Shin K.S."/>
            <person name="Kwon K.K."/>
            <person name="Yang S.H."/>
            <person name="Seo Y.S."/>
            <person name="Rhee S.K."/>
        </authorList>
    </citation>
    <scope>NUCLEOTIDE SEQUENCE [LARGE SCALE GENOMIC DNA]</scope>
    <source>
        <strain evidence="5 6">KCTC 23939</strain>
    </source>
</reference>
<keyword evidence="3 4" id="KW-0413">Isomerase</keyword>
<evidence type="ECO:0000313" key="5">
    <source>
        <dbReference type="EMBL" id="MFH6985707.1"/>
    </source>
</evidence>
<dbReference type="RefSeq" id="WP_395419110.1">
    <property type="nucleotide sequence ID" value="NZ_JBIPKE010000020.1"/>
</dbReference>
<evidence type="ECO:0000313" key="6">
    <source>
        <dbReference type="Proteomes" id="UP001610063"/>
    </source>
</evidence>
<evidence type="ECO:0000256" key="1">
    <source>
        <dbReference type="ARBA" id="ARBA00001470"/>
    </source>
</evidence>
<gene>
    <name evidence="5" type="ORF">ACHKAR_19800</name>
</gene>
<evidence type="ECO:0000256" key="4">
    <source>
        <dbReference type="HAMAP-Rule" id="MF_00929"/>
    </source>
</evidence>
<name>A0ABW7NE00_9BACT</name>
<dbReference type="EMBL" id="JBIPKE010000020">
    <property type="protein sequence ID" value="MFH6985707.1"/>
    <property type="molecule type" value="Genomic_DNA"/>
</dbReference>
<comment type="caution">
    <text evidence="5">The sequence shown here is derived from an EMBL/GenBank/DDBJ whole genome shotgun (WGS) entry which is preliminary data.</text>
</comment>
<evidence type="ECO:0000256" key="2">
    <source>
        <dbReference type="ARBA" id="ARBA00008558"/>
    </source>
</evidence>
<accession>A0ABW7NE00</accession>
<evidence type="ECO:0000256" key="3">
    <source>
        <dbReference type="ARBA" id="ARBA00023235"/>
    </source>
</evidence>
<dbReference type="Proteomes" id="UP001610063">
    <property type="component" value="Unassembled WGS sequence"/>
</dbReference>
<organism evidence="5 6">
    <name type="scientific">Marinoscillum luteum</name>
    <dbReference type="NCBI Taxonomy" id="861051"/>
    <lineage>
        <taxon>Bacteria</taxon>
        <taxon>Pseudomonadati</taxon>
        <taxon>Bacteroidota</taxon>
        <taxon>Cytophagia</taxon>
        <taxon>Cytophagales</taxon>
        <taxon>Reichenbachiellaceae</taxon>
        <taxon>Marinoscillum</taxon>
    </lineage>
</organism>
<dbReference type="InterPro" id="IPR028584">
    <property type="entry name" value="Cellobiose_2_epim"/>
</dbReference>
<dbReference type="EC" id="5.1.3.11" evidence="4"/>
<dbReference type="PANTHER" id="PTHR15108">
    <property type="entry name" value="N-ACYLGLUCOSAMINE-2-EPIMERASE"/>
    <property type="match status" value="1"/>
</dbReference>
<dbReference type="Gene3D" id="1.50.10.10">
    <property type="match status" value="1"/>
</dbReference>
<dbReference type="InterPro" id="IPR008928">
    <property type="entry name" value="6-hairpin_glycosidase_sf"/>
</dbReference>
<protein>
    <recommendedName>
        <fullName evidence="4">Cellobiose 2-epimerase</fullName>
        <shortName evidence="4">CE</shortName>
        <ecNumber evidence="4">5.1.3.11</ecNumber>
    </recommendedName>
</protein>
<keyword evidence="6" id="KW-1185">Reference proteome</keyword>
<comment type="function">
    <text evidence="4">Catalyzes the reversible epimerization of cellobiose to 4-O-beta-D-glucopyranosyl-D-mannose (Glc-Man).</text>
</comment>
<comment type="catalytic activity">
    <reaction evidence="1 4">
        <text>D-cellobiose = beta-D-glucosyl-(1-&gt;4)-D-mannopyranose</text>
        <dbReference type="Rhea" id="RHEA:23384"/>
        <dbReference type="ChEBI" id="CHEBI:17057"/>
        <dbReference type="ChEBI" id="CHEBI:47931"/>
        <dbReference type="EC" id="5.1.3.11"/>
    </reaction>
</comment>
<dbReference type="InterPro" id="IPR012341">
    <property type="entry name" value="6hp_glycosidase-like_sf"/>
</dbReference>
<dbReference type="SUPFAM" id="SSF48208">
    <property type="entry name" value="Six-hairpin glycosidases"/>
    <property type="match status" value="1"/>
</dbReference>
<comment type="similarity">
    <text evidence="2">Belongs to the N-acylglucosamine 2-epimerase family.</text>
</comment>
<dbReference type="Pfam" id="PF07221">
    <property type="entry name" value="GlcNAc_2-epim"/>
    <property type="match status" value="1"/>
</dbReference>
<comment type="similarity">
    <text evidence="4">Belongs to the cellobiose 2-epimerase family.</text>
</comment>
<dbReference type="HAMAP" id="MF_00929">
    <property type="entry name" value="Cellobiose_2_epim"/>
    <property type="match status" value="1"/>
</dbReference>